<feature type="domain" description="Baseplate J-like C-terminal" evidence="4">
    <location>
        <begin position="269"/>
        <end position="352"/>
    </location>
</feature>
<comment type="similarity">
    <text evidence="1">Belongs to the Mu gp47/PBSX XkdT family.</text>
</comment>
<protein>
    <submittedName>
        <fullName evidence="5">Baseplate J/gp47 family protein</fullName>
    </submittedName>
</protein>
<evidence type="ECO:0000259" key="3">
    <source>
        <dbReference type="Pfam" id="PF26078"/>
    </source>
</evidence>
<organism evidence="5 6">
    <name type="scientific">Paenibacillus lautus</name>
    <name type="common">Bacillus lautus</name>
    <dbReference type="NCBI Taxonomy" id="1401"/>
    <lineage>
        <taxon>Bacteria</taxon>
        <taxon>Bacillati</taxon>
        <taxon>Bacillota</taxon>
        <taxon>Bacilli</taxon>
        <taxon>Bacillales</taxon>
        <taxon>Paenibacillaceae</taxon>
        <taxon>Paenibacillus</taxon>
    </lineage>
</organism>
<dbReference type="PANTHER" id="PTHR37829:SF3">
    <property type="entry name" value="PROTEIN JAYE-RELATED"/>
    <property type="match status" value="1"/>
</dbReference>
<evidence type="ECO:0000313" key="6">
    <source>
        <dbReference type="Proteomes" id="UP000266552"/>
    </source>
</evidence>
<dbReference type="Pfam" id="PF26078">
    <property type="entry name" value="Baseplate_J_M"/>
    <property type="match status" value="1"/>
</dbReference>
<keyword evidence="6" id="KW-1185">Reference proteome</keyword>
<gene>
    <name evidence="5" type="ORF">D5F53_00150</name>
</gene>
<dbReference type="PANTHER" id="PTHR37829">
    <property type="entry name" value="PHAGE-LIKE ELEMENT PBSX PROTEIN XKDT"/>
    <property type="match status" value="1"/>
</dbReference>
<dbReference type="Proteomes" id="UP000266552">
    <property type="component" value="Chromosome"/>
</dbReference>
<dbReference type="InterPro" id="IPR006949">
    <property type="entry name" value="Barrel_Baseplate_J-like"/>
</dbReference>
<reference evidence="5 6" key="1">
    <citation type="submission" date="2018-09" db="EMBL/GenBank/DDBJ databases">
        <title>Genome Sequence of Paenibacillus lautus Strain E7593-69, Azo Dye-Degrading Bacteria, Isolated from Commercial Tattoo Inks.</title>
        <authorList>
            <person name="Nho S.W."/>
            <person name="Kim S.-J."/>
            <person name="Kweon O."/>
            <person name="Cerniglia C.E."/>
        </authorList>
    </citation>
    <scope>NUCLEOTIDE SEQUENCE [LARGE SCALE GENOMIC DNA]</scope>
    <source>
        <strain evidence="5 6">E7593-69</strain>
    </source>
</reference>
<dbReference type="Pfam" id="PF26079">
    <property type="entry name" value="Baseplate_J_C"/>
    <property type="match status" value="1"/>
</dbReference>
<evidence type="ECO:0000256" key="1">
    <source>
        <dbReference type="ARBA" id="ARBA00038087"/>
    </source>
</evidence>
<feature type="domain" description="Baseplate J-like central" evidence="3">
    <location>
        <begin position="183"/>
        <end position="261"/>
    </location>
</feature>
<evidence type="ECO:0000259" key="4">
    <source>
        <dbReference type="Pfam" id="PF26079"/>
    </source>
</evidence>
<dbReference type="InterPro" id="IPR058530">
    <property type="entry name" value="Baseplate_J-like_C"/>
</dbReference>
<dbReference type="EMBL" id="CP032412">
    <property type="protein sequence ID" value="AYB41802.1"/>
    <property type="molecule type" value="Genomic_DNA"/>
</dbReference>
<evidence type="ECO:0000313" key="5">
    <source>
        <dbReference type="EMBL" id="AYB41802.1"/>
    </source>
</evidence>
<evidence type="ECO:0000259" key="2">
    <source>
        <dbReference type="Pfam" id="PF04865"/>
    </source>
</evidence>
<dbReference type="RefSeq" id="WP_119846128.1">
    <property type="nucleotide sequence ID" value="NZ_CP032412.1"/>
</dbReference>
<feature type="domain" description="Baseplate protein J-like barrel" evidence="2">
    <location>
        <begin position="87"/>
        <end position="162"/>
    </location>
</feature>
<name>A0A385TGU7_PAELA</name>
<dbReference type="AlphaFoldDB" id="A0A385TGU7"/>
<dbReference type="InterPro" id="IPR058531">
    <property type="entry name" value="Baseplate_J_M"/>
</dbReference>
<dbReference type="InterPro" id="IPR052399">
    <property type="entry name" value="Phage_Baseplate_Assmbl_Protein"/>
</dbReference>
<sequence length="353" mass="37346">MDDEKVAALLDQLLSNIDPSYDKSEGYLIHDMLKSVAIVVSDLQGDLEGVQRLLDVDNLTGALLEAFVKQRKGIVRTPATYGSGILQVTGNGTANVGDLFETPSGVQFAADEVKTITGSGTLRVKSILSGPVGNVPADQITQMPVTLPGITAVTNPQPTDGGYAAETDDSLRERYYIAVRTPPTSANIYHYLQWAKEVSGVGGAKVFPVERGDNTVEVIIIDQEKQPAAQTLVDQVQEHIDPGSTGLGNGEAPIGAKCYVLSADPLILNISVSVSSAGGYTIDEVRENIEDSITEYLKSIAFQLNYVSYARIGQAILDSVGVEDYAGLLVNGAIDNPQVGPKQVAVLGAVSLV</sequence>
<proteinExistence type="inferred from homology"/>
<dbReference type="KEGG" id="plw:D5F53_00150"/>
<accession>A0A385TGU7</accession>
<dbReference type="Pfam" id="PF04865">
    <property type="entry name" value="Baseplate_J"/>
    <property type="match status" value="1"/>
</dbReference>